<protein>
    <submittedName>
        <fullName evidence="1">Uncharacterized protein</fullName>
    </submittedName>
</protein>
<comment type="caution">
    <text evidence="1">The sequence shown here is derived from an EMBL/GenBank/DDBJ whole genome shotgun (WGS) entry which is preliminary data.</text>
</comment>
<name>A0A645FYB5_9ZZZZ</name>
<reference evidence="1" key="1">
    <citation type="submission" date="2019-08" db="EMBL/GenBank/DDBJ databases">
        <authorList>
            <person name="Kucharzyk K."/>
            <person name="Murdoch R.W."/>
            <person name="Higgins S."/>
            <person name="Loffler F."/>
        </authorList>
    </citation>
    <scope>NUCLEOTIDE SEQUENCE</scope>
</reference>
<dbReference type="AlphaFoldDB" id="A0A645FYB5"/>
<accession>A0A645FYB5</accession>
<organism evidence="1">
    <name type="scientific">bioreactor metagenome</name>
    <dbReference type="NCBI Taxonomy" id="1076179"/>
    <lineage>
        <taxon>unclassified sequences</taxon>
        <taxon>metagenomes</taxon>
        <taxon>ecological metagenomes</taxon>
    </lineage>
</organism>
<dbReference type="EMBL" id="VSSQ01063908">
    <property type="protein sequence ID" value="MPN16903.1"/>
    <property type="molecule type" value="Genomic_DNA"/>
</dbReference>
<evidence type="ECO:0000313" key="1">
    <source>
        <dbReference type="EMBL" id="MPN16903.1"/>
    </source>
</evidence>
<gene>
    <name evidence="1" type="ORF">SDC9_164250</name>
</gene>
<sequence length="98" mass="11172">MREHAGHVVVYRAYAAIFKANVTAKAAMQLQLRCVNADELMAALHCALDKLARQLRRCTIYVRTARKHTYFHLLQSSCNCGFRVGLKGTMLQQYHTFA</sequence>
<proteinExistence type="predicted"/>